<proteinExistence type="inferred from homology"/>
<organism evidence="5 6">
    <name type="scientific">Enterobacillus tribolii</name>
    <dbReference type="NCBI Taxonomy" id="1487935"/>
    <lineage>
        <taxon>Bacteria</taxon>
        <taxon>Pseudomonadati</taxon>
        <taxon>Pseudomonadota</taxon>
        <taxon>Gammaproteobacteria</taxon>
        <taxon>Enterobacterales</taxon>
        <taxon>Hafniaceae</taxon>
        <taxon>Enterobacillus</taxon>
    </lineage>
</organism>
<feature type="domain" description="Pirin N-terminal" evidence="3">
    <location>
        <begin position="9"/>
        <end position="119"/>
    </location>
</feature>
<evidence type="ECO:0000259" key="4">
    <source>
        <dbReference type="Pfam" id="PF17954"/>
    </source>
</evidence>
<dbReference type="InterPro" id="IPR011051">
    <property type="entry name" value="RmlC_Cupin_sf"/>
</dbReference>
<dbReference type="InterPro" id="IPR003829">
    <property type="entry name" value="Pirin_N_dom"/>
</dbReference>
<dbReference type="Proteomes" id="UP000254848">
    <property type="component" value="Unassembled WGS sequence"/>
</dbReference>
<dbReference type="OrthoDB" id="6495595at2"/>
<comment type="caution">
    <text evidence="5">The sequence shown here is derived from an EMBL/GenBank/DDBJ whole genome shotgun (WGS) entry which is preliminary data.</text>
</comment>
<dbReference type="Gene3D" id="2.60.120.10">
    <property type="entry name" value="Jelly Rolls"/>
    <property type="match status" value="2"/>
</dbReference>
<reference evidence="5 6" key="1">
    <citation type="submission" date="2018-07" db="EMBL/GenBank/DDBJ databases">
        <title>Genomic Encyclopedia of Type Strains, Phase IV (KMG-IV): sequencing the most valuable type-strain genomes for metagenomic binning, comparative biology and taxonomic classification.</title>
        <authorList>
            <person name="Goeker M."/>
        </authorList>
    </citation>
    <scope>NUCLEOTIDE SEQUENCE [LARGE SCALE GENOMIC DNA]</scope>
    <source>
        <strain evidence="5 6">DSM 103736</strain>
    </source>
</reference>
<dbReference type="InterPro" id="IPR012093">
    <property type="entry name" value="Pirin"/>
</dbReference>
<dbReference type="InterPro" id="IPR041602">
    <property type="entry name" value="Quercetinase_C"/>
</dbReference>
<gene>
    <name evidence="5" type="ORF">C8D90_102181</name>
</gene>
<dbReference type="PIRSF" id="PIRSF006232">
    <property type="entry name" value="Pirin"/>
    <property type="match status" value="1"/>
</dbReference>
<dbReference type="InterPro" id="IPR014710">
    <property type="entry name" value="RmlC-like_jellyroll"/>
</dbReference>
<feature type="domain" description="Quercetin 2,3-dioxygenase C-terminal cupin" evidence="4">
    <location>
        <begin position="143"/>
        <end position="231"/>
    </location>
</feature>
<evidence type="ECO:0000313" key="6">
    <source>
        <dbReference type="Proteomes" id="UP000254848"/>
    </source>
</evidence>
<dbReference type="SUPFAM" id="SSF51182">
    <property type="entry name" value="RmlC-like cupins"/>
    <property type="match status" value="1"/>
</dbReference>
<dbReference type="Pfam" id="PF17954">
    <property type="entry name" value="Pirin_C_2"/>
    <property type="match status" value="1"/>
</dbReference>
<keyword evidence="6" id="KW-1185">Reference proteome</keyword>
<dbReference type="PANTHER" id="PTHR43212:SF2">
    <property type="entry name" value="PIRIN-LIKE PROTEIN YHAK"/>
    <property type="match status" value="1"/>
</dbReference>
<dbReference type="AlphaFoldDB" id="A0A370R194"/>
<evidence type="ECO:0000256" key="1">
    <source>
        <dbReference type="ARBA" id="ARBA00008416"/>
    </source>
</evidence>
<protein>
    <recommendedName>
        <fullName evidence="7">Pirin-like protein YhaK</fullName>
    </recommendedName>
</protein>
<comment type="similarity">
    <text evidence="1 2">Belongs to the pirin family.</text>
</comment>
<dbReference type="RefSeq" id="WP_115457445.1">
    <property type="nucleotide sequence ID" value="NZ_QRAP01000002.1"/>
</dbReference>
<name>A0A370R194_9GAMM</name>
<sequence length="233" mass="25834">MITPRPVKQCGHADFGWLRSRYTFSFNHYFDPKMMGYAALRVLNQDVLAPGAALQPRTFPRVDVMNIILAGEAEYRDSRGNHIQAAEGDIVLLATRDAVSYSEHNPSADVPLTRLQLWLNTCPERENDEVQRLHLDNAPHQIIASPEGESGSLRLRQQVWIHHVMLQPGEEHSLPLLGTRAYVQSIHGGFSVRGLGGGANSLSCGDGAFINDEQRIILQAETPLRALVIDLPA</sequence>
<dbReference type="Pfam" id="PF02678">
    <property type="entry name" value="Pirin"/>
    <property type="match status" value="1"/>
</dbReference>
<evidence type="ECO:0000313" key="5">
    <source>
        <dbReference type="EMBL" id="RDK95700.1"/>
    </source>
</evidence>
<evidence type="ECO:0000256" key="2">
    <source>
        <dbReference type="RuleBase" id="RU003457"/>
    </source>
</evidence>
<dbReference type="EMBL" id="QRAP01000002">
    <property type="protein sequence ID" value="RDK95700.1"/>
    <property type="molecule type" value="Genomic_DNA"/>
</dbReference>
<accession>A0A370R194</accession>
<dbReference type="CDD" id="cd20311">
    <property type="entry name" value="cupin_Yhhw_C"/>
    <property type="match status" value="1"/>
</dbReference>
<evidence type="ECO:0008006" key="7">
    <source>
        <dbReference type="Google" id="ProtNLM"/>
    </source>
</evidence>
<dbReference type="PANTHER" id="PTHR43212">
    <property type="entry name" value="QUERCETIN 2,3-DIOXYGENASE"/>
    <property type="match status" value="1"/>
</dbReference>
<evidence type="ECO:0000259" key="3">
    <source>
        <dbReference type="Pfam" id="PF02678"/>
    </source>
</evidence>